<evidence type="ECO:0000256" key="2">
    <source>
        <dbReference type="ARBA" id="ARBA00010138"/>
    </source>
</evidence>
<comment type="cofactor">
    <cofactor evidence="7 10">
        <name>Mg(2+)</name>
        <dbReference type="ChEBI" id="CHEBI:18420"/>
    </cofactor>
    <text evidence="7 10">Binds 1 Mg(2+) ion per subunit.</text>
</comment>
<name>B9E4K9_CLOK1</name>
<dbReference type="Proteomes" id="UP000007969">
    <property type="component" value="Chromosome"/>
</dbReference>
<dbReference type="MEROPS" id="C44.A01"/>
<dbReference type="CDD" id="cd00715">
    <property type="entry name" value="GPATase_N"/>
    <property type="match status" value="1"/>
</dbReference>
<evidence type="ECO:0000313" key="14">
    <source>
        <dbReference type="Proteomes" id="UP000007969"/>
    </source>
</evidence>
<dbReference type="InterPro" id="IPR005854">
    <property type="entry name" value="PurF"/>
</dbReference>
<keyword evidence="3 7" id="KW-0328">Glycosyltransferase</keyword>
<feature type="binding site" evidence="7 10">
    <location>
        <position position="387"/>
    </location>
    <ligand>
        <name>Mg(2+)</name>
        <dbReference type="ChEBI" id="CHEBI:18420"/>
    </ligand>
</feature>
<keyword evidence="7 11" id="KW-0408">Iron</keyword>
<dbReference type="HAMAP" id="MF_01931">
    <property type="entry name" value="PurF"/>
    <property type="match status" value="1"/>
</dbReference>
<feature type="active site" description="Nucleophile" evidence="7 9">
    <location>
        <position position="42"/>
    </location>
</feature>
<dbReference type="GO" id="GO:0009113">
    <property type="term" value="P:purine nucleobase biosynthetic process"/>
    <property type="evidence" value="ECO:0007669"/>
    <property type="project" value="UniProtKB-UniRule"/>
</dbReference>
<comment type="pathway">
    <text evidence="1 7 8">Purine metabolism; IMP biosynthesis via de novo pathway; N(1)-(5-phospho-D-ribosyl)glycinamide from 5-phospho-alpha-D-ribose 1-diphosphate: step 1/2.</text>
</comment>
<dbReference type="Pfam" id="PF00156">
    <property type="entry name" value="Pribosyltran"/>
    <property type="match status" value="1"/>
</dbReference>
<dbReference type="Gene3D" id="3.60.20.10">
    <property type="entry name" value="Glutamine Phosphoribosylpyrophosphate, subunit 1, domain 1"/>
    <property type="match status" value="1"/>
</dbReference>
<feature type="binding site" evidence="7 11">
    <location>
        <position position="478"/>
    </location>
    <ligand>
        <name>[4Fe-4S] cluster</name>
        <dbReference type="ChEBI" id="CHEBI:49883"/>
    </ligand>
</feature>
<accession>B9E4K9</accession>
<feature type="binding site" evidence="7 11">
    <location>
        <position position="424"/>
    </location>
    <ligand>
        <name>[4Fe-4S] cluster</name>
        <dbReference type="ChEBI" id="CHEBI:49883"/>
    </ligand>
</feature>
<dbReference type="GO" id="GO:0051539">
    <property type="term" value="F:4 iron, 4 sulfur cluster binding"/>
    <property type="evidence" value="ECO:0007669"/>
    <property type="project" value="UniProtKB-KW"/>
</dbReference>
<dbReference type="InterPro" id="IPR029055">
    <property type="entry name" value="Ntn_hydrolases_N"/>
</dbReference>
<dbReference type="InterPro" id="IPR017932">
    <property type="entry name" value="GATase_2_dom"/>
</dbReference>
<dbReference type="UniPathway" id="UPA00074">
    <property type="reaction ID" value="UER00124"/>
</dbReference>
<dbReference type="GO" id="GO:0006189">
    <property type="term" value="P:'de novo' IMP biosynthetic process"/>
    <property type="evidence" value="ECO:0007669"/>
    <property type="project" value="UniProtKB-UniRule"/>
</dbReference>
<reference evidence="14" key="1">
    <citation type="submission" date="2005-09" db="EMBL/GenBank/DDBJ databases">
        <title>Complete genome sequence of Clostridium kluyveri and comparative genomics of Clostridia species.</title>
        <authorList>
            <person name="Inui M."/>
            <person name="Nonaka H."/>
            <person name="Shinoda Y."/>
            <person name="Ikenaga Y."/>
            <person name="Abe M."/>
            <person name="Naito K."/>
            <person name="Vertes A.A."/>
            <person name="Yukawa H."/>
        </authorList>
    </citation>
    <scope>NUCLEOTIDE SEQUENCE [LARGE SCALE GENOMIC DNA]</scope>
    <source>
        <strain evidence="14">NBRC 12016</strain>
    </source>
</reference>
<comment type="function">
    <text evidence="7">Catalyzes the formation of phosphoribosylamine from phosphoribosylpyrophosphate (PRPP) and glutamine.</text>
</comment>
<evidence type="ECO:0000313" key="13">
    <source>
        <dbReference type="EMBL" id="BAH07434.1"/>
    </source>
</evidence>
<evidence type="ECO:0000256" key="10">
    <source>
        <dbReference type="PIRSR" id="PIRSR000485-2"/>
    </source>
</evidence>
<comment type="similarity">
    <text evidence="2 7 8">In the C-terminal section; belongs to the purine/pyrimidine phosphoribosyltransferase family.</text>
</comment>
<dbReference type="CDD" id="cd06223">
    <property type="entry name" value="PRTases_typeI"/>
    <property type="match status" value="1"/>
</dbReference>
<evidence type="ECO:0000256" key="7">
    <source>
        <dbReference type="HAMAP-Rule" id="MF_01931"/>
    </source>
</evidence>
<keyword evidence="7 11" id="KW-0411">Iron-sulfur</keyword>
<feature type="binding site" evidence="7 11">
    <location>
        <position position="481"/>
    </location>
    <ligand>
        <name>[4Fe-4S] cluster</name>
        <dbReference type="ChEBI" id="CHEBI:49883"/>
    </ligand>
</feature>
<keyword evidence="7 10" id="KW-0479">Metal-binding</keyword>
<protein>
    <recommendedName>
        <fullName evidence="7">Amidophosphoribosyltransferase</fullName>
        <shortName evidence="7">ATase</shortName>
        <ecNumber evidence="7">2.4.2.14</ecNumber>
    </recommendedName>
    <alternativeName>
        <fullName evidence="7">Glutamine phosphoribosylpyrophosphate amidotransferase</fullName>
        <shortName evidence="7">GPATase</shortName>
    </alternativeName>
</protein>
<comment type="cofactor">
    <cofactor evidence="7 11">
        <name>[4Fe-4S] cluster</name>
        <dbReference type="ChEBI" id="CHEBI:49883"/>
    </cofactor>
    <text evidence="7 11">Binds 1 [4Fe-4S] cluster per subunit.</text>
</comment>
<gene>
    <name evidence="7" type="primary">purF</name>
    <name evidence="13" type="ordered locus">CKR_2383</name>
</gene>
<evidence type="ECO:0000256" key="6">
    <source>
        <dbReference type="ARBA" id="ARBA00022962"/>
    </source>
</evidence>
<dbReference type="PIRSF" id="PIRSF000485">
    <property type="entry name" value="Amd_phspho_trans"/>
    <property type="match status" value="1"/>
</dbReference>
<evidence type="ECO:0000256" key="3">
    <source>
        <dbReference type="ARBA" id="ARBA00022676"/>
    </source>
</evidence>
<evidence type="ECO:0000259" key="12">
    <source>
        <dbReference type="PROSITE" id="PS51278"/>
    </source>
</evidence>
<sequence length="500" mass="54813">MTTNFILLFMVKRREILMSGLNEQFNECSCIDMEEDKFKDECGVFGVFSKNNIDVASLTYYGLYALQHRGQESAGIVVSDGSELKYHKEMGLVSDVFHRELLNGLKGNSAIGHVRYSTAGASSLNNAQPLIAQYKLGSIAIAHNGNLVNADIIRDLLEEAGYIFQTSIDTEIILSLIARGSKKDIGKAVVDAVQAVKGSYATVILTENELIGVRDPNGIRPLCMGELNGDYILCSESCALDSIGANFIRDVEPGEIVIINKDGIKSINFAEKTKCQTCSFEYIYFARPDSTIDGINVYTSRLKAGRILYRENPVEADVVIGVPDSGIPAAIGYSEESGIPYSIGFIKNKYVGRTFISPSKELRSKAVAVKLNPLKVNVEGKRVIIVDDSIVRGTTSKKLVEILRRAGATEVHLRVSSPVVKYPCYFGIDTPYRNELIGSNAKLEEIRDEIGADSLGYISIDGILEALDYGDDENKGYCLGCFSGVYPISAPMEKNKNYLE</sequence>
<dbReference type="InterPro" id="IPR029057">
    <property type="entry name" value="PRTase-like"/>
</dbReference>
<dbReference type="AlphaFoldDB" id="B9E4K9"/>
<keyword evidence="7 10" id="KW-0460">Magnesium</keyword>
<keyword evidence="7" id="KW-0004">4Fe-4S</keyword>
<comment type="catalytic activity">
    <reaction evidence="7 8">
        <text>5-phospho-beta-D-ribosylamine + L-glutamate + diphosphate = 5-phospho-alpha-D-ribose 1-diphosphate + L-glutamine + H2O</text>
        <dbReference type="Rhea" id="RHEA:14905"/>
        <dbReference type="ChEBI" id="CHEBI:15377"/>
        <dbReference type="ChEBI" id="CHEBI:29985"/>
        <dbReference type="ChEBI" id="CHEBI:33019"/>
        <dbReference type="ChEBI" id="CHEBI:58017"/>
        <dbReference type="ChEBI" id="CHEBI:58359"/>
        <dbReference type="ChEBI" id="CHEBI:58681"/>
        <dbReference type="EC" id="2.4.2.14"/>
    </reaction>
</comment>
<dbReference type="InterPro" id="IPR000836">
    <property type="entry name" value="PRTase_dom"/>
</dbReference>
<dbReference type="PANTHER" id="PTHR11907">
    <property type="entry name" value="AMIDOPHOSPHORIBOSYLTRANSFERASE"/>
    <property type="match status" value="1"/>
</dbReference>
<dbReference type="EC" id="2.4.2.14" evidence="7"/>
<dbReference type="NCBIfam" id="TIGR01134">
    <property type="entry name" value="purF"/>
    <property type="match status" value="1"/>
</dbReference>
<dbReference type="Gene3D" id="3.40.50.2020">
    <property type="match status" value="1"/>
</dbReference>
<dbReference type="GO" id="GO:0000287">
    <property type="term" value="F:magnesium ion binding"/>
    <property type="evidence" value="ECO:0007669"/>
    <property type="project" value="UniProtKB-UniRule"/>
</dbReference>
<proteinExistence type="inferred from homology"/>
<dbReference type="EMBL" id="AP009049">
    <property type="protein sequence ID" value="BAH07434.1"/>
    <property type="molecule type" value="Genomic_DNA"/>
</dbReference>
<feature type="binding site" evidence="7 10">
    <location>
        <position position="325"/>
    </location>
    <ligand>
        <name>Mg(2+)</name>
        <dbReference type="ChEBI" id="CHEBI:18420"/>
    </ligand>
</feature>
<dbReference type="PROSITE" id="PS51278">
    <property type="entry name" value="GATASE_TYPE_2"/>
    <property type="match status" value="1"/>
</dbReference>
<organism evidence="13 14">
    <name type="scientific">Clostridium kluyveri (strain NBRC 12016)</name>
    <dbReference type="NCBI Taxonomy" id="583346"/>
    <lineage>
        <taxon>Bacteria</taxon>
        <taxon>Bacillati</taxon>
        <taxon>Bacillota</taxon>
        <taxon>Clostridia</taxon>
        <taxon>Eubacteriales</taxon>
        <taxon>Clostridiaceae</taxon>
        <taxon>Clostridium</taxon>
    </lineage>
</organism>
<dbReference type="SUPFAM" id="SSF53271">
    <property type="entry name" value="PRTase-like"/>
    <property type="match status" value="1"/>
</dbReference>
<evidence type="ECO:0000256" key="11">
    <source>
        <dbReference type="PIRSR" id="PIRSR000485-3"/>
    </source>
</evidence>
<keyword evidence="6 7" id="KW-0315">Glutamine amidotransferase</keyword>
<feature type="binding site" evidence="7 11">
    <location>
        <position position="278"/>
    </location>
    <ligand>
        <name>[4Fe-4S] cluster</name>
        <dbReference type="ChEBI" id="CHEBI:49883"/>
    </ligand>
</feature>
<feature type="binding site" evidence="7 10">
    <location>
        <position position="388"/>
    </location>
    <ligand>
        <name>Mg(2+)</name>
        <dbReference type="ChEBI" id="CHEBI:18420"/>
    </ligand>
</feature>
<evidence type="ECO:0000256" key="8">
    <source>
        <dbReference type="PIRNR" id="PIRNR000485"/>
    </source>
</evidence>
<keyword evidence="5 7" id="KW-0658">Purine biosynthesis</keyword>
<evidence type="ECO:0000256" key="1">
    <source>
        <dbReference type="ARBA" id="ARBA00005209"/>
    </source>
</evidence>
<dbReference type="GO" id="GO:0004044">
    <property type="term" value="F:amidophosphoribosyltransferase activity"/>
    <property type="evidence" value="ECO:0007669"/>
    <property type="project" value="UniProtKB-UniRule"/>
</dbReference>
<dbReference type="KEGG" id="ckr:CKR_2383"/>
<keyword evidence="4 7" id="KW-0808">Transferase</keyword>
<evidence type="ECO:0000256" key="9">
    <source>
        <dbReference type="PIRSR" id="PIRSR000485-1"/>
    </source>
</evidence>
<dbReference type="InterPro" id="IPR035584">
    <property type="entry name" value="PurF_N"/>
</dbReference>
<dbReference type="HOGENOM" id="CLU_022389_3_1_9"/>
<feature type="domain" description="Glutamine amidotransferase type-2" evidence="12">
    <location>
        <begin position="42"/>
        <end position="262"/>
    </location>
</feature>
<dbReference type="SUPFAM" id="SSF56235">
    <property type="entry name" value="N-terminal nucleophile aminohydrolases (Ntn hydrolases)"/>
    <property type="match status" value="1"/>
</dbReference>
<evidence type="ECO:0000256" key="4">
    <source>
        <dbReference type="ARBA" id="ARBA00022679"/>
    </source>
</evidence>
<evidence type="ECO:0000256" key="5">
    <source>
        <dbReference type="ARBA" id="ARBA00022755"/>
    </source>
</evidence>
<dbReference type="Pfam" id="PF13537">
    <property type="entry name" value="GATase_7"/>
    <property type="match status" value="1"/>
</dbReference>